<accession>A0A2P4NML9</accession>
<dbReference type="InterPro" id="IPR052515">
    <property type="entry name" value="Gfo/Idh/MocA_Oxidoreductase"/>
</dbReference>
<reference evidence="3" key="1">
    <citation type="submission" date="2017-08" db="EMBL/GenBank/DDBJ databases">
        <title>Haloferax marisrubri sp. nov., isolated from the Discovery deep brine-seawater interface in the Red Sea.</title>
        <authorList>
            <person name="Zhang G."/>
            <person name="Stingl U."/>
        </authorList>
    </citation>
    <scope>NUCLEOTIDE SEQUENCE [LARGE SCALE GENOMIC DNA]</scope>
    <source>
        <strain evidence="3">SB3</strain>
    </source>
</reference>
<dbReference type="InterPro" id="IPR036291">
    <property type="entry name" value="NAD(P)-bd_dom_sf"/>
</dbReference>
<comment type="caution">
    <text evidence="3">The sequence shown here is derived from an EMBL/GenBank/DDBJ whole genome shotgun (WGS) entry which is preliminary data.</text>
</comment>
<dbReference type="SUPFAM" id="SSF51735">
    <property type="entry name" value="NAD(P)-binding Rossmann-fold domains"/>
    <property type="match status" value="1"/>
</dbReference>
<dbReference type="Proteomes" id="UP000053621">
    <property type="component" value="Unassembled WGS sequence"/>
</dbReference>
<evidence type="ECO:0000259" key="2">
    <source>
        <dbReference type="Pfam" id="PF22725"/>
    </source>
</evidence>
<dbReference type="PANTHER" id="PTHR43249">
    <property type="entry name" value="UDP-N-ACETYL-2-AMINO-2-DEOXY-D-GLUCURONATE OXIDASE"/>
    <property type="match status" value="1"/>
</dbReference>
<dbReference type="Gene3D" id="3.40.50.720">
    <property type="entry name" value="NAD(P)-binding Rossmann-like Domain"/>
    <property type="match status" value="1"/>
</dbReference>
<dbReference type="GO" id="GO:0000166">
    <property type="term" value="F:nucleotide binding"/>
    <property type="evidence" value="ECO:0007669"/>
    <property type="project" value="InterPro"/>
</dbReference>
<dbReference type="EMBL" id="LOPW02000018">
    <property type="protein sequence ID" value="POG54393.1"/>
    <property type="molecule type" value="Genomic_DNA"/>
</dbReference>
<feature type="domain" description="Gfo/Idh/MocA-like oxidoreductase N-terminal" evidence="1">
    <location>
        <begin position="6"/>
        <end position="120"/>
    </location>
</feature>
<proteinExistence type="predicted"/>
<name>A0A2P4NML9_9EURY</name>
<dbReference type="InterPro" id="IPR055170">
    <property type="entry name" value="GFO_IDH_MocA-like_dom"/>
</dbReference>
<evidence type="ECO:0000259" key="1">
    <source>
        <dbReference type="Pfam" id="PF01408"/>
    </source>
</evidence>
<dbReference type="SUPFAM" id="SSF55347">
    <property type="entry name" value="Glyceraldehyde-3-phosphate dehydrogenase-like, C-terminal domain"/>
    <property type="match status" value="1"/>
</dbReference>
<feature type="domain" description="GFO/IDH/MocA-like oxidoreductase" evidence="2">
    <location>
        <begin position="133"/>
        <end position="255"/>
    </location>
</feature>
<dbReference type="PANTHER" id="PTHR43249:SF1">
    <property type="entry name" value="D-GLUCOSIDE 3-DEHYDROGENASE"/>
    <property type="match status" value="1"/>
</dbReference>
<dbReference type="Pfam" id="PF22725">
    <property type="entry name" value="GFO_IDH_MocA_C3"/>
    <property type="match status" value="1"/>
</dbReference>
<dbReference type="RefSeq" id="WP_058568144.1">
    <property type="nucleotide sequence ID" value="NZ_LOPW02000018.1"/>
</dbReference>
<dbReference type="AlphaFoldDB" id="A0A2P4NML9"/>
<dbReference type="InterPro" id="IPR000683">
    <property type="entry name" value="Gfo/Idh/MocA-like_OxRdtase_N"/>
</dbReference>
<sequence length="344" mass="36642">MTETPVRVGIVGCSSMGRSHAEALADIDGAALVGCADHTAETARSFGETHGCPSYTDHADLFADAALDAVCICTPNGAHRDIVVDAAADGIDVLCEKPLEITPDRVEDMVEACRDAGVTLACILQRRLFPTMQFAREVVRDGRLGRLVFADVRVKWHRDRSYYDDSSWHGSAGLDGGVLFTQALHGIDLLQWVAGDVSRVAGTGDALYHDIDAPDTAALSLRFEDGALGQVSATTATRPQQPISLEFNGTEGTLRVTETGVELFEVNGEKQPVELPDPRPEGPHVAQIRDFVEAVSEGRPPMVPPAEARKGLDIIFAAEASDSRGEWVSVPSLGGLGNLGDADD</sequence>
<dbReference type="OrthoDB" id="25239at2157"/>
<organism evidence="3 4">
    <name type="scientific">Haloferax marisrubri</name>
    <dbReference type="NCBI Taxonomy" id="1544719"/>
    <lineage>
        <taxon>Archaea</taxon>
        <taxon>Methanobacteriati</taxon>
        <taxon>Methanobacteriota</taxon>
        <taxon>Stenosarchaea group</taxon>
        <taxon>Halobacteria</taxon>
        <taxon>Halobacteriales</taxon>
        <taxon>Haloferacaceae</taxon>
        <taxon>Haloferax</taxon>
    </lineage>
</organism>
<dbReference type="Gene3D" id="3.30.360.10">
    <property type="entry name" value="Dihydrodipicolinate Reductase, domain 2"/>
    <property type="match status" value="1"/>
</dbReference>
<dbReference type="Pfam" id="PF01408">
    <property type="entry name" value="GFO_IDH_MocA"/>
    <property type="match status" value="1"/>
</dbReference>
<protein>
    <submittedName>
        <fullName evidence="3">Gfo/Idh/MocA family oxidoreductase</fullName>
    </submittedName>
</protein>
<evidence type="ECO:0000313" key="4">
    <source>
        <dbReference type="Proteomes" id="UP000053621"/>
    </source>
</evidence>
<keyword evidence="4" id="KW-1185">Reference proteome</keyword>
<evidence type="ECO:0000313" key="3">
    <source>
        <dbReference type="EMBL" id="POG54393.1"/>
    </source>
</evidence>
<gene>
    <name evidence="3" type="ORF">AUR65_017360</name>
</gene>